<feature type="domain" description="RecJ OB" evidence="8">
    <location>
        <begin position="463"/>
        <end position="563"/>
    </location>
</feature>
<reference evidence="9" key="1">
    <citation type="submission" date="2023-07" db="EMBL/GenBank/DDBJ databases">
        <title>Genomic Encyclopedia of Type Strains, Phase IV (KMG-IV): sequencing the most valuable type-strain genomes for metagenomic binning, comparative biology and taxonomic classification.</title>
        <authorList>
            <person name="Goeker M."/>
        </authorList>
    </citation>
    <scope>NUCLEOTIDE SEQUENCE</scope>
    <source>
        <strain evidence="9">DSM 24202</strain>
    </source>
</reference>
<dbReference type="GO" id="GO:0006310">
    <property type="term" value="P:DNA recombination"/>
    <property type="evidence" value="ECO:0007669"/>
    <property type="project" value="InterPro"/>
</dbReference>
<dbReference type="GO" id="GO:0003676">
    <property type="term" value="F:nucleic acid binding"/>
    <property type="evidence" value="ECO:0007669"/>
    <property type="project" value="InterPro"/>
</dbReference>
<dbReference type="InterPro" id="IPR001667">
    <property type="entry name" value="DDH_dom"/>
</dbReference>
<dbReference type="InterPro" id="IPR003156">
    <property type="entry name" value="DHHA1_dom"/>
</dbReference>
<dbReference type="InterPro" id="IPR051673">
    <property type="entry name" value="SSDNA_exonuclease_RecJ"/>
</dbReference>
<evidence type="ECO:0000313" key="10">
    <source>
        <dbReference type="Proteomes" id="UP001238163"/>
    </source>
</evidence>
<evidence type="ECO:0000256" key="4">
    <source>
        <dbReference type="ARBA" id="ARBA00022801"/>
    </source>
</evidence>
<comment type="similarity">
    <text evidence="1">Belongs to the RecJ family.</text>
</comment>
<name>A0AAE3VI91_9BACT</name>
<accession>A0AAE3VI91</accession>
<organism evidence="9 10">
    <name type="scientific">Oligosphaera ethanolica</name>
    <dbReference type="NCBI Taxonomy" id="760260"/>
    <lineage>
        <taxon>Bacteria</taxon>
        <taxon>Pseudomonadati</taxon>
        <taxon>Lentisphaerota</taxon>
        <taxon>Oligosphaeria</taxon>
        <taxon>Oligosphaerales</taxon>
        <taxon>Oligosphaeraceae</taxon>
        <taxon>Oligosphaera</taxon>
    </lineage>
</organism>
<dbReference type="Pfam" id="PF17768">
    <property type="entry name" value="RecJ_OB"/>
    <property type="match status" value="1"/>
</dbReference>
<sequence length="572" mass="63200">MEDYLWDLAENDEARVQELIDGAGVTRPIALVLNARGIAPEQIQDFLNPSLSNIGDPYLLPGTRDASARLWQAIQKNQRILIHGDYDTDGITASALVAWVLRRNGAQVECYLPHRIDDGYGLTAESIAKTNVDNFDLLLTVDCGITSYEAVALALEKNLDLIITDHHTPGAEPIVATAVVDPKLPGSPLEIQELAGVGVAFKVCQAFLKYGREMSFGGEDTDLRQVLDLVALGTVADIVPLLHENRILVKHGLEILARQHRPGIHALCDIAGVSEELATTDITYRLAPRINATGRMGDPTDSLRLLEADNVVDAATLARRLDAQNRERQTIEEAVVQDAEAQIARRYDLGTIRSLVVWSDNWHQGVVGIVASRLTRRYHRPSVVLTRDPSGQFTGSARSIRRLNLVELLGECSGSLIRFGGHAMAAGLSLYEENLPVFCQQFDEAVQRVLSIDSMQPSLSVCGEVNLDELDDVFFQELRMLEPFGHGNPEPVFLTRGIIPERRLPAGRSHTRGMVRDNSGTRLPFIAFGRLPQEFPPPPWDVVFSPHINRFNGSAIPQMRIHDVRTSILNEL</sequence>
<dbReference type="Pfam" id="PF02272">
    <property type="entry name" value="DHHA1"/>
    <property type="match status" value="1"/>
</dbReference>
<proteinExistence type="inferred from homology"/>
<evidence type="ECO:0000259" key="6">
    <source>
        <dbReference type="Pfam" id="PF01368"/>
    </source>
</evidence>
<dbReference type="InterPro" id="IPR004610">
    <property type="entry name" value="RecJ"/>
</dbReference>
<keyword evidence="10" id="KW-1185">Reference proteome</keyword>
<dbReference type="GO" id="GO:0008409">
    <property type="term" value="F:5'-3' exonuclease activity"/>
    <property type="evidence" value="ECO:0007669"/>
    <property type="project" value="InterPro"/>
</dbReference>
<evidence type="ECO:0000256" key="1">
    <source>
        <dbReference type="ARBA" id="ARBA00005915"/>
    </source>
</evidence>
<feature type="domain" description="DDH" evidence="6">
    <location>
        <begin position="79"/>
        <end position="234"/>
    </location>
</feature>
<evidence type="ECO:0000259" key="8">
    <source>
        <dbReference type="Pfam" id="PF17768"/>
    </source>
</evidence>
<dbReference type="InterPro" id="IPR041122">
    <property type="entry name" value="RecJ_OB"/>
</dbReference>
<dbReference type="Pfam" id="PF01368">
    <property type="entry name" value="DHH"/>
    <property type="match status" value="1"/>
</dbReference>
<keyword evidence="4 9" id="KW-0378">Hydrolase</keyword>
<dbReference type="RefSeq" id="WP_307262314.1">
    <property type="nucleotide sequence ID" value="NZ_JAUSVL010000001.1"/>
</dbReference>
<dbReference type="PANTHER" id="PTHR30255">
    <property type="entry name" value="SINGLE-STRANDED-DNA-SPECIFIC EXONUCLEASE RECJ"/>
    <property type="match status" value="1"/>
</dbReference>
<dbReference type="InterPro" id="IPR038763">
    <property type="entry name" value="DHH_sf"/>
</dbReference>
<dbReference type="Proteomes" id="UP001238163">
    <property type="component" value="Unassembled WGS sequence"/>
</dbReference>
<evidence type="ECO:0000259" key="7">
    <source>
        <dbReference type="Pfam" id="PF02272"/>
    </source>
</evidence>
<dbReference type="Gene3D" id="3.90.1640.30">
    <property type="match status" value="1"/>
</dbReference>
<dbReference type="SUPFAM" id="SSF64182">
    <property type="entry name" value="DHH phosphoesterases"/>
    <property type="match status" value="1"/>
</dbReference>
<evidence type="ECO:0000256" key="3">
    <source>
        <dbReference type="ARBA" id="ARBA00022722"/>
    </source>
</evidence>
<evidence type="ECO:0000313" key="9">
    <source>
        <dbReference type="EMBL" id="MDQ0290629.1"/>
    </source>
</evidence>
<feature type="domain" description="DHHA1" evidence="7">
    <location>
        <begin position="356"/>
        <end position="447"/>
    </location>
</feature>
<evidence type="ECO:0000256" key="5">
    <source>
        <dbReference type="ARBA" id="ARBA00022839"/>
    </source>
</evidence>
<dbReference type="AlphaFoldDB" id="A0AAE3VI91"/>
<protein>
    <recommendedName>
        <fullName evidence="2">Single-stranded-DNA-specific exonuclease RecJ</fullName>
    </recommendedName>
</protein>
<dbReference type="EMBL" id="JAUSVL010000001">
    <property type="protein sequence ID" value="MDQ0290629.1"/>
    <property type="molecule type" value="Genomic_DNA"/>
</dbReference>
<dbReference type="Gene3D" id="3.10.310.30">
    <property type="match status" value="1"/>
</dbReference>
<dbReference type="NCBIfam" id="TIGR00644">
    <property type="entry name" value="recJ"/>
    <property type="match status" value="1"/>
</dbReference>
<keyword evidence="5 9" id="KW-0269">Exonuclease</keyword>
<dbReference type="PANTHER" id="PTHR30255:SF2">
    <property type="entry name" value="SINGLE-STRANDED-DNA-SPECIFIC EXONUCLEASE RECJ"/>
    <property type="match status" value="1"/>
</dbReference>
<keyword evidence="3" id="KW-0540">Nuclease</keyword>
<evidence type="ECO:0000256" key="2">
    <source>
        <dbReference type="ARBA" id="ARBA00019841"/>
    </source>
</evidence>
<comment type="caution">
    <text evidence="9">The sequence shown here is derived from an EMBL/GenBank/DDBJ whole genome shotgun (WGS) entry which is preliminary data.</text>
</comment>
<gene>
    <name evidence="9" type="ORF">J3R75_002736</name>
</gene>
<dbReference type="GO" id="GO:0006281">
    <property type="term" value="P:DNA repair"/>
    <property type="evidence" value="ECO:0007669"/>
    <property type="project" value="InterPro"/>
</dbReference>